<dbReference type="AlphaFoldDB" id="A0A2R4VUA2"/>
<evidence type="ECO:0000313" key="3">
    <source>
        <dbReference type="Proteomes" id="UP000077405"/>
    </source>
</evidence>
<accession>A0A2R4VUA2</accession>
<dbReference type="SUPFAM" id="SSF53448">
    <property type="entry name" value="Nucleotide-diphospho-sugar transferases"/>
    <property type="match status" value="1"/>
</dbReference>
<proteinExistence type="predicted"/>
<organism evidence="2 3">
    <name type="scientific">Azospirillum humicireducens</name>
    <dbReference type="NCBI Taxonomy" id="1226968"/>
    <lineage>
        <taxon>Bacteria</taxon>
        <taxon>Pseudomonadati</taxon>
        <taxon>Pseudomonadota</taxon>
        <taxon>Alphaproteobacteria</taxon>
        <taxon>Rhodospirillales</taxon>
        <taxon>Azospirillaceae</taxon>
        <taxon>Azospirillum</taxon>
    </lineage>
</organism>
<dbReference type="InterPro" id="IPR029044">
    <property type="entry name" value="Nucleotide-diphossugar_trans"/>
</dbReference>
<dbReference type="Pfam" id="PF00535">
    <property type="entry name" value="Glycos_transf_2"/>
    <property type="match status" value="1"/>
</dbReference>
<dbReference type="Gene3D" id="3.90.550.10">
    <property type="entry name" value="Spore Coat Polysaccharide Biosynthesis Protein SpsA, Chain A"/>
    <property type="match status" value="1"/>
</dbReference>
<evidence type="ECO:0000313" key="2">
    <source>
        <dbReference type="EMBL" id="AWB08015.1"/>
    </source>
</evidence>
<dbReference type="Proteomes" id="UP000077405">
    <property type="component" value="Plasmid pYZ4"/>
</dbReference>
<protein>
    <recommendedName>
        <fullName evidence="1">Glycosyltransferase 2-like domain-containing protein</fullName>
    </recommendedName>
</protein>
<dbReference type="PANTHER" id="PTHR43685">
    <property type="entry name" value="GLYCOSYLTRANSFERASE"/>
    <property type="match status" value="1"/>
</dbReference>
<geneLocation type="plasmid" evidence="2 3">
    <name>pYZ4</name>
</geneLocation>
<dbReference type="PANTHER" id="PTHR43685:SF2">
    <property type="entry name" value="GLYCOSYLTRANSFERASE 2-LIKE DOMAIN-CONTAINING PROTEIN"/>
    <property type="match status" value="1"/>
</dbReference>
<reference evidence="2 3" key="1">
    <citation type="submission" date="2018-04" db="EMBL/GenBank/DDBJ databases">
        <title>Complete genome sequence of the nitrogen-fixing bacterium Azospirillum humicireducens type strain SgZ-5.</title>
        <authorList>
            <person name="Yu Z."/>
        </authorList>
    </citation>
    <scope>NUCLEOTIDE SEQUENCE [LARGE SCALE GENOMIC DNA]</scope>
    <source>
        <strain evidence="2 3">SgZ-5</strain>
        <plasmid evidence="2 3">pYZ4</plasmid>
    </source>
</reference>
<feature type="domain" description="Glycosyltransferase 2-like" evidence="1">
    <location>
        <begin position="18"/>
        <end position="146"/>
    </location>
</feature>
<dbReference type="CDD" id="cd00761">
    <property type="entry name" value="Glyco_tranf_GTA_type"/>
    <property type="match status" value="1"/>
</dbReference>
<evidence type="ECO:0000259" key="1">
    <source>
        <dbReference type="Pfam" id="PF00535"/>
    </source>
</evidence>
<keyword evidence="3" id="KW-1185">Reference proteome</keyword>
<name>A0A2R4VUA2_9PROT</name>
<sequence>MDAAEKDVMEQRVKDRVSICIPTRNRPALLRELLDTVFAQTYGNYEVIITDNSDNDETRGLVAGRYADPRVRYHKNETNLGMDGNARRAFSFITGEFFTFTADDDFWDADNLRRKVDFLRRVPEVNACFSNAHHILMDGRPHPQPFHTTLRPGMEAVIDGYYLNPVSLHVPPSPPLFVNTLTGLYRTAQFLAPMVESWECGSEEYAHWYLGLSGQRLGYLFDPLITIRDGEHNWEIQTGNGAVTNYRKSPEVRAAQLNRIYTTLRARRGAELTRIDRQVELAVFTFLVEQIGQAAVQYIGNFPLITVADFNAYIQERNRRQAVQA</sequence>
<dbReference type="InterPro" id="IPR001173">
    <property type="entry name" value="Glyco_trans_2-like"/>
</dbReference>
<gene>
    <name evidence="2" type="ORF">A6A40_23490</name>
</gene>
<keyword evidence="2" id="KW-0614">Plasmid</keyword>
<dbReference type="EMBL" id="CP028905">
    <property type="protein sequence ID" value="AWB08015.1"/>
    <property type="molecule type" value="Genomic_DNA"/>
</dbReference>
<dbReference type="InterPro" id="IPR050834">
    <property type="entry name" value="Glycosyltransf_2"/>
</dbReference>
<dbReference type="KEGG" id="ahu:A6A40_23490"/>